<evidence type="ECO:0000313" key="17">
    <source>
        <dbReference type="Proteomes" id="UP000663828"/>
    </source>
</evidence>
<feature type="transmembrane region" description="Helical" evidence="12">
    <location>
        <begin position="442"/>
        <end position="463"/>
    </location>
</feature>
<keyword evidence="8 12" id="KW-1133">Transmembrane helix</keyword>
<gene>
    <name evidence="16" type="ORF">EDS130_LOCUS42331</name>
    <name evidence="15" type="ORF">XAT740_LOCUS37342</name>
</gene>
<keyword evidence="7" id="KW-0630">Potassium</keyword>
<dbReference type="InterPro" id="IPR005821">
    <property type="entry name" value="Ion_trans_dom"/>
</dbReference>
<feature type="transmembrane region" description="Helical" evidence="12">
    <location>
        <begin position="279"/>
        <end position="300"/>
    </location>
</feature>
<feature type="domain" description="Potassium channel tetramerisation-type BTB" evidence="14">
    <location>
        <begin position="91"/>
        <end position="179"/>
    </location>
</feature>
<dbReference type="SUPFAM" id="SSF54695">
    <property type="entry name" value="POZ domain"/>
    <property type="match status" value="1"/>
</dbReference>
<evidence type="ECO:0000256" key="11">
    <source>
        <dbReference type="ARBA" id="ARBA00023303"/>
    </source>
</evidence>
<feature type="transmembrane region" description="Helical" evidence="12">
    <location>
        <begin position="339"/>
        <end position="358"/>
    </location>
</feature>
<keyword evidence="5" id="KW-0631">Potassium channel</keyword>
<dbReference type="GO" id="GO:0051260">
    <property type="term" value="P:protein homooligomerization"/>
    <property type="evidence" value="ECO:0007669"/>
    <property type="project" value="InterPro"/>
</dbReference>
<dbReference type="SUPFAM" id="SSF81324">
    <property type="entry name" value="Voltage-gated potassium channels"/>
    <property type="match status" value="1"/>
</dbReference>
<dbReference type="Pfam" id="PF00520">
    <property type="entry name" value="Ion_trans"/>
    <property type="match status" value="1"/>
</dbReference>
<evidence type="ECO:0000313" key="15">
    <source>
        <dbReference type="EMBL" id="CAF1459319.1"/>
    </source>
</evidence>
<evidence type="ECO:0000256" key="9">
    <source>
        <dbReference type="ARBA" id="ARBA00023065"/>
    </source>
</evidence>
<keyword evidence="9" id="KW-0406">Ion transport</keyword>
<evidence type="ECO:0000256" key="2">
    <source>
        <dbReference type="ARBA" id="ARBA00022448"/>
    </source>
</evidence>
<evidence type="ECO:0000259" key="13">
    <source>
        <dbReference type="Pfam" id="PF00520"/>
    </source>
</evidence>
<evidence type="ECO:0000256" key="10">
    <source>
        <dbReference type="ARBA" id="ARBA00023136"/>
    </source>
</evidence>
<evidence type="ECO:0000256" key="6">
    <source>
        <dbReference type="ARBA" id="ARBA00022882"/>
    </source>
</evidence>
<comment type="subcellular location">
    <subcellularLocation>
        <location evidence="1">Membrane</location>
        <topology evidence="1">Multi-pass membrane protein</topology>
    </subcellularLocation>
</comment>
<dbReference type="Gene3D" id="1.20.120.350">
    <property type="entry name" value="Voltage-gated potassium channels. Chain C"/>
    <property type="match status" value="1"/>
</dbReference>
<keyword evidence="6" id="KW-0851">Voltage-gated channel</keyword>
<evidence type="ECO:0000313" key="16">
    <source>
        <dbReference type="EMBL" id="CAF1496185.1"/>
    </source>
</evidence>
<dbReference type="GO" id="GO:0001508">
    <property type="term" value="P:action potential"/>
    <property type="evidence" value="ECO:0007669"/>
    <property type="project" value="TreeGrafter"/>
</dbReference>
<proteinExistence type="predicted"/>
<evidence type="ECO:0000256" key="12">
    <source>
        <dbReference type="SAM" id="Phobius"/>
    </source>
</evidence>
<keyword evidence="10 12" id="KW-0472">Membrane</keyword>
<sequence length="495" mass="58663">MAPSKSSVHSISTLNTLNALVQSTHGPIQNQPRYERAVCLFNKKKWNDSQVNQSRTRILQEFDGSNEILKKNAQQIIVKIQMTNTHLNLIEFNCLGAIFSIREQSLHRFPNTLLGDPKRRANFYNSTKHQYIVDRHIVSFEAILNYYETGKLIAPAIYEPRIFLKELKYFQFDKETIHQFYQTEVNEELLTHHRIVPYNRILRFIWISLEYRDYSVLTQFIQFICLIVSLLYCLNISMELVPHLSRERVICYKTFLTKNETNCDNTFFDFRPSQTNNLWIYRIEQICTVFITFEYILRLISSPHRWLTFISLRNIFDLFVLIANSMYFLLIPTNDQRDFVFNIKLFQYLMLVRLFRFFRLCHYVKSLQILYNGIEKAFQHIMSIGFIILFFVFTFGVIIQVVEKNWDQAHVTRLEDLFNIVTISTITVGDAKRVPLSPTGKIICSFLAGIGLISISLPLPLIYRTFQSVYRIENMDRRFIVIKYIYPDGKLVRNQ</sequence>
<organism evidence="15 17">
    <name type="scientific">Adineta ricciae</name>
    <name type="common">Rotifer</name>
    <dbReference type="NCBI Taxonomy" id="249248"/>
    <lineage>
        <taxon>Eukaryota</taxon>
        <taxon>Metazoa</taxon>
        <taxon>Spiralia</taxon>
        <taxon>Gnathifera</taxon>
        <taxon>Rotifera</taxon>
        <taxon>Eurotatoria</taxon>
        <taxon>Bdelloidea</taxon>
        <taxon>Adinetida</taxon>
        <taxon>Adinetidae</taxon>
        <taxon>Adineta</taxon>
    </lineage>
</organism>
<keyword evidence="4 12" id="KW-0812">Transmembrane</keyword>
<dbReference type="GO" id="GO:0008076">
    <property type="term" value="C:voltage-gated potassium channel complex"/>
    <property type="evidence" value="ECO:0007669"/>
    <property type="project" value="InterPro"/>
</dbReference>
<feature type="domain" description="Ion transport" evidence="13">
    <location>
        <begin position="222"/>
        <end position="471"/>
    </location>
</feature>
<evidence type="ECO:0000256" key="3">
    <source>
        <dbReference type="ARBA" id="ARBA00022538"/>
    </source>
</evidence>
<keyword evidence="17" id="KW-1185">Reference proteome</keyword>
<feature type="transmembrane region" description="Helical" evidence="12">
    <location>
        <begin position="378"/>
        <end position="402"/>
    </location>
</feature>
<dbReference type="InterPro" id="IPR027359">
    <property type="entry name" value="Volt_channel_dom_sf"/>
</dbReference>
<evidence type="ECO:0000256" key="8">
    <source>
        <dbReference type="ARBA" id="ARBA00022989"/>
    </source>
</evidence>
<dbReference type="PANTHER" id="PTHR11537:SF113">
    <property type="entry name" value="POTASSIUM VOLTAGE-GATED CHANNEL PROTEIN SHAKER"/>
    <property type="match status" value="1"/>
</dbReference>
<reference evidence="15" key="1">
    <citation type="submission" date="2021-02" db="EMBL/GenBank/DDBJ databases">
        <authorList>
            <person name="Nowell W R."/>
        </authorList>
    </citation>
    <scope>NUCLEOTIDE SEQUENCE</scope>
</reference>
<dbReference type="AlphaFoldDB" id="A0A815Q7T5"/>
<keyword evidence="2" id="KW-0813">Transport</keyword>
<dbReference type="EMBL" id="CAJNOJ010000610">
    <property type="protein sequence ID" value="CAF1496185.1"/>
    <property type="molecule type" value="Genomic_DNA"/>
</dbReference>
<accession>A0A815Q7T5</accession>
<keyword evidence="11" id="KW-0407">Ion channel</keyword>
<dbReference type="InterPro" id="IPR003131">
    <property type="entry name" value="T1-type_BTB"/>
</dbReference>
<keyword evidence="3" id="KW-0633">Potassium transport</keyword>
<evidence type="ECO:0000256" key="7">
    <source>
        <dbReference type="ARBA" id="ARBA00022958"/>
    </source>
</evidence>
<comment type="caution">
    <text evidence="15">The sequence shown here is derived from an EMBL/GenBank/DDBJ whole genome shotgun (WGS) entry which is preliminary data.</text>
</comment>
<protein>
    <submittedName>
        <fullName evidence="15">Uncharacterized protein</fullName>
    </submittedName>
</protein>
<evidence type="ECO:0000256" key="5">
    <source>
        <dbReference type="ARBA" id="ARBA00022826"/>
    </source>
</evidence>
<dbReference type="EMBL" id="CAJNOR010003915">
    <property type="protein sequence ID" value="CAF1459319.1"/>
    <property type="molecule type" value="Genomic_DNA"/>
</dbReference>
<dbReference type="Pfam" id="PF02214">
    <property type="entry name" value="BTB_2"/>
    <property type="match status" value="1"/>
</dbReference>
<dbReference type="GO" id="GO:0005251">
    <property type="term" value="F:delayed rectifier potassium channel activity"/>
    <property type="evidence" value="ECO:0007669"/>
    <property type="project" value="TreeGrafter"/>
</dbReference>
<feature type="transmembrane region" description="Helical" evidence="12">
    <location>
        <begin position="312"/>
        <end position="333"/>
    </location>
</feature>
<dbReference type="Proteomes" id="UP000663828">
    <property type="component" value="Unassembled WGS sequence"/>
</dbReference>
<dbReference type="OrthoDB" id="10025005at2759"/>
<evidence type="ECO:0000256" key="4">
    <source>
        <dbReference type="ARBA" id="ARBA00022692"/>
    </source>
</evidence>
<evidence type="ECO:0000256" key="1">
    <source>
        <dbReference type="ARBA" id="ARBA00004141"/>
    </source>
</evidence>
<dbReference type="InterPro" id="IPR011333">
    <property type="entry name" value="SKP1/BTB/POZ_sf"/>
</dbReference>
<dbReference type="InterPro" id="IPR028325">
    <property type="entry name" value="VG_K_chnl"/>
</dbReference>
<evidence type="ECO:0000259" key="14">
    <source>
        <dbReference type="Pfam" id="PF02214"/>
    </source>
</evidence>
<feature type="transmembrane region" description="Helical" evidence="12">
    <location>
        <begin position="220"/>
        <end position="238"/>
    </location>
</feature>
<dbReference type="PRINTS" id="PR00169">
    <property type="entry name" value="KCHANNEL"/>
</dbReference>
<name>A0A815Q7T5_ADIRI</name>
<dbReference type="PANTHER" id="PTHR11537">
    <property type="entry name" value="VOLTAGE-GATED POTASSIUM CHANNEL"/>
    <property type="match status" value="1"/>
</dbReference>
<dbReference type="Gene3D" id="3.30.710.10">
    <property type="entry name" value="Potassium Channel Kv1.1, Chain A"/>
    <property type="match status" value="1"/>
</dbReference>
<dbReference type="Proteomes" id="UP000663852">
    <property type="component" value="Unassembled WGS sequence"/>
</dbReference>
<dbReference type="Gene3D" id="1.10.287.70">
    <property type="match status" value="1"/>
</dbReference>